<name>A0AAE1V894_9SOLA</name>
<evidence type="ECO:0000313" key="1">
    <source>
        <dbReference type="EMBL" id="KAK4360233.1"/>
    </source>
</evidence>
<dbReference type="Proteomes" id="UP001291623">
    <property type="component" value="Unassembled WGS sequence"/>
</dbReference>
<keyword evidence="2" id="KW-1185">Reference proteome</keyword>
<gene>
    <name evidence="1" type="ORF">RND71_019185</name>
</gene>
<organism evidence="1 2">
    <name type="scientific">Anisodus tanguticus</name>
    <dbReference type="NCBI Taxonomy" id="243964"/>
    <lineage>
        <taxon>Eukaryota</taxon>
        <taxon>Viridiplantae</taxon>
        <taxon>Streptophyta</taxon>
        <taxon>Embryophyta</taxon>
        <taxon>Tracheophyta</taxon>
        <taxon>Spermatophyta</taxon>
        <taxon>Magnoliopsida</taxon>
        <taxon>eudicotyledons</taxon>
        <taxon>Gunneridae</taxon>
        <taxon>Pentapetalae</taxon>
        <taxon>asterids</taxon>
        <taxon>lamiids</taxon>
        <taxon>Solanales</taxon>
        <taxon>Solanaceae</taxon>
        <taxon>Solanoideae</taxon>
        <taxon>Hyoscyameae</taxon>
        <taxon>Anisodus</taxon>
    </lineage>
</organism>
<reference evidence="1" key="1">
    <citation type="submission" date="2023-12" db="EMBL/GenBank/DDBJ databases">
        <title>Genome assembly of Anisodus tanguticus.</title>
        <authorList>
            <person name="Wang Y.-J."/>
        </authorList>
    </citation>
    <scope>NUCLEOTIDE SEQUENCE</scope>
    <source>
        <strain evidence="1">KB-2021</strain>
        <tissue evidence="1">Leaf</tissue>
    </source>
</reference>
<accession>A0AAE1V894</accession>
<dbReference type="EMBL" id="JAVYJV010000010">
    <property type="protein sequence ID" value="KAK4360233.1"/>
    <property type="molecule type" value="Genomic_DNA"/>
</dbReference>
<sequence length="77" mass="8077">MDGWVVDGWLAGGDGFSSTGCNSYPSPALPFTPKIRVTLEVVFVTFSATNGKVNAYDALAQLLLIPTLLHATATPPP</sequence>
<dbReference type="AlphaFoldDB" id="A0AAE1V894"/>
<evidence type="ECO:0000313" key="2">
    <source>
        <dbReference type="Proteomes" id="UP001291623"/>
    </source>
</evidence>
<comment type="caution">
    <text evidence="1">The sequence shown here is derived from an EMBL/GenBank/DDBJ whole genome shotgun (WGS) entry which is preliminary data.</text>
</comment>
<protein>
    <submittedName>
        <fullName evidence="1">Uncharacterized protein</fullName>
    </submittedName>
</protein>
<proteinExistence type="predicted"/>